<organism evidence="1">
    <name type="scientific">Psorophora albipes</name>
    <dbReference type="NCBI Taxonomy" id="869069"/>
    <lineage>
        <taxon>Eukaryota</taxon>
        <taxon>Metazoa</taxon>
        <taxon>Ecdysozoa</taxon>
        <taxon>Arthropoda</taxon>
        <taxon>Hexapoda</taxon>
        <taxon>Insecta</taxon>
        <taxon>Pterygota</taxon>
        <taxon>Neoptera</taxon>
        <taxon>Endopterygota</taxon>
        <taxon>Diptera</taxon>
        <taxon>Nematocera</taxon>
        <taxon>Culicoidea</taxon>
        <taxon>Culicidae</taxon>
        <taxon>Culicinae</taxon>
        <taxon>Aedini</taxon>
        <taxon>Psorophora</taxon>
    </lineage>
</organism>
<dbReference type="EMBL" id="GALA01000320">
    <property type="protein sequence ID" value="JAA94532.1"/>
    <property type="molecule type" value="mRNA"/>
</dbReference>
<reference evidence="1" key="1">
    <citation type="journal article" date="2013" name="BMC Genomics">
        <title>A deep insight into the sialotranscriptome of the mosquito, Psorophora albipes.</title>
        <authorList>
            <person name="Chagas A.C."/>
            <person name="Calvo E."/>
            <person name="Rios-Velasquez C.M."/>
            <person name="Pessoa F.A."/>
            <person name="Medeiros J.F."/>
            <person name="Ribeiro J.M."/>
        </authorList>
    </citation>
    <scope>NUCLEOTIDE SEQUENCE</scope>
</reference>
<name>T1E3I7_9DIPT</name>
<protein>
    <submittedName>
        <fullName evidence="1">Putative secreted protein</fullName>
    </submittedName>
</protein>
<evidence type="ECO:0000313" key="1">
    <source>
        <dbReference type="EMBL" id="JAA94532.1"/>
    </source>
</evidence>
<sequence>MTFAWRNLLLFFVFLVRFNHFCWSIIITQGHYYMLLTKLLHKIVRRSCFKKIKKSKNVYLSVVVEAVI</sequence>
<dbReference type="AlphaFoldDB" id="T1E3I7"/>
<accession>T1E3I7</accession>
<proteinExistence type="evidence at transcript level"/>